<sequence length="333" mass="35840">MTTAAAEPEPMPSFTDLILGLDQETMRLTARYRQARRRSILLLAFGLAVIIAGLCSIGYPVILRIQSGLHDNAVVTQTENTVNGWPYPQAENAIKAAQLYNRKLAASGNRTLGEATDPFSSAPGVSSTNTTGGESASEKDDEYMSLLNVGDGVMGSVLIPKISVNLPIYHGTTDAALAAGSGHLYGTSLPVGGPSTHSVLTGHRGLVQAMMFTRLDEMKLGDTFYIKVMGEQIGYKVDRITVIEPNDLSQFRIKPGEDRVTLMTCTPYGINTHRLLVSGVRAAIPRQIPEPEQSGKDPRMILLWSVGGALLAGGIGVGVARRINRVVRMRHRS</sequence>
<keyword evidence="1" id="KW-0378">Hydrolase</keyword>
<evidence type="ECO:0000313" key="6">
    <source>
        <dbReference type="Proteomes" id="UP000235050"/>
    </source>
</evidence>
<dbReference type="NCBIfam" id="TIGR01076">
    <property type="entry name" value="sortase_fam"/>
    <property type="match status" value="1"/>
</dbReference>
<feature type="compositionally biased region" description="Polar residues" evidence="3">
    <location>
        <begin position="123"/>
        <end position="134"/>
    </location>
</feature>
<dbReference type="Gene3D" id="2.40.260.10">
    <property type="entry name" value="Sortase"/>
    <property type="match status" value="1"/>
</dbReference>
<dbReference type="EMBL" id="NMWU01000005">
    <property type="protein sequence ID" value="PLS31842.1"/>
    <property type="molecule type" value="Genomic_DNA"/>
</dbReference>
<accession>A0A2N5JC96</accession>
<protein>
    <submittedName>
        <fullName evidence="5">Sortase family protein</fullName>
    </submittedName>
</protein>
<dbReference type="InterPro" id="IPR042002">
    <property type="entry name" value="Sortase_C"/>
</dbReference>
<keyword evidence="4" id="KW-0472">Membrane</keyword>
<feature type="active site" description="Proton donor/acceptor" evidence="2">
    <location>
        <position position="203"/>
    </location>
</feature>
<organism evidence="5 6">
    <name type="scientific">Bifidobacterium margollesii</name>
    <dbReference type="NCBI Taxonomy" id="2020964"/>
    <lineage>
        <taxon>Bacteria</taxon>
        <taxon>Bacillati</taxon>
        <taxon>Actinomycetota</taxon>
        <taxon>Actinomycetes</taxon>
        <taxon>Bifidobacteriales</taxon>
        <taxon>Bifidobacteriaceae</taxon>
        <taxon>Bifidobacterium</taxon>
    </lineage>
</organism>
<gene>
    <name evidence="5" type="ORF">Uis1B_0381</name>
</gene>
<evidence type="ECO:0000256" key="3">
    <source>
        <dbReference type="SAM" id="MobiDB-lite"/>
    </source>
</evidence>
<dbReference type="GO" id="GO:0016787">
    <property type="term" value="F:hydrolase activity"/>
    <property type="evidence" value="ECO:0007669"/>
    <property type="project" value="UniProtKB-KW"/>
</dbReference>
<feature type="active site" description="Acyl-thioester intermediate" evidence="2">
    <location>
        <position position="265"/>
    </location>
</feature>
<comment type="caution">
    <text evidence="5">The sequence shown here is derived from an EMBL/GenBank/DDBJ whole genome shotgun (WGS) entry which is preliminary data.</text>
</comment>
<name>A0A2N5JC96_9BIFI</name>
<dbReference type="NCBIfam" id="NF033745">
    <property type="entry name" value="class_C_sortase"/>
    <property type="match status" value="1"/>
</dbReference>
<evidence type="ECO:0000256" key="4">
    <source>
        <dbReference type="SAM" id="Phobius"/>
    </source>
</evidence>
<keyword evidence="4" id="KW-0812">Transmembrane</keyword>
<feature type="transmembrane region" description="Helical" evidence="4">
    <location>
        <begin position="301"/>
        <end position="320"/>
    </location>
</feature>
<dbReference type="RefSeq" id="WP_243390207.1">
    <property type="nucleotide sequence ID" value="NZ_NMWU01000005.1"/>
</dbReference>
<dbReference type="InterPro" id="IPR005754">
    <property type="entry name" value="Sortase"/>
</dbReference>
<dbReference type="Pfam" id="PF04203">
    <property type="entry name" value="Sortase"/>
    <property type="match status" value="1"/>
</dbReference>
<dbReference type="CDD" id="cd05827">
    <property type="entry name" value="Sortase_C"/>
    <property type="match status" value="1"/>
</dbReference>
<dbReference type="SUPFAM" id="SSF63817">
    <property type="entry name" value="Sortase"/>
    <property type="match status" value="1"/>
</dbReference>
<evidence type="ECO:0000313" key="5">
    <source>
        <dbReference type="EMBL" id="PLS31842.1"/>
    </source>
</evidence>
<feature type="transmembrane region" description="Helical" evidence="4">
    <location>
        <begin position="40"/>
        <end position="62"/>
    </location>
</feature>
<evidence type="ECO:0000256" key="2">
    <source>
        <dbReference type="PIRSR" id="PIRSR605754-1"/>
    </source>
</evidence>
<keyword evidence="6" id="KW-1185">Reference proteome</keyword>
<dbReference type="InterPro" id="IPR023365">
    <property type="entry name" value="Sortase_dom-sf"/>
</dbReference>
<dbReference type="Proteomes" id="UP000235050">
    <property type="component" value="Unassembled WGS sequence"/>
</dbReference>
<reference evidence="5 6" key="1">
    <citation type="submission" date="2017-07" db="EMBL/GenBank/DDBJ databases">
        <title>Bifidobacterium novel species.</title>
        <authorList>
            <person name="Lugli G.A."/>
            <person name="Milani C."/>
            <person name="Duranti S."/>
            <person name="Mangifesta M."/>
        </authorList>
    </citation>
    <scope>NUCLEOTIDE SEQUENCE [LARGE SCALE GENOMIC DNA]</scope>
    <source>
        <strain evidence="6">Uis1B</strain>
    </source>
</reference>
<proteinExistence type="predicted"/>
<evidence type="ECO:0000256" key="1">
    <source>
        <dbReference type="ARBA" id="ARBA00022801"/>
    </source>
</evidence>
<dbReference type="AlphaFoldDB" id="A0A2N5JC96"/>
<feature type="region of interest" description="Disordered" evidence="3">
    <location>
        <begin position="111"/>
        <end position="138"/>
    </location>
</feature>
<keyword evidence="4" id="KW-1133">Transmembrane helix</keyword>